<evidence type="ECO:0000313" key="1">
    <source>
        <dbReference type="EMBL" id="KAG4305257.1"/>
    </source>
</evidence>
<protein>
    <submittedName>
        <fullName evidence="1">Uncharacterized protein</fullName>
    </submittedName>
</protein>
<organism evidence="1 2">
    <name type="scientific">Pneumocystis oryctolagi</name>
    <dbReference type="NCBI Taxonomy" id="42067"/>
    <lineage>
        <taxon>Eukaryota</taxon>
        <taxon>Fungi</taxon>
        <taxon>Dikarya</taxon>
        <taxon>Ascomycota</taxon>
        <taxon>Taphrinomycotina</taxon>
        <taxon>Pneumocystomycetes</taxon>
        <taxon>Pneumocystaceae</taxon>
        <taxon>Pneumocystis</taxon>
    </lineage>
</organism>
<comment type="caution">
    <text evidence="1">The sequence shown here is derived from an EMBL/GenBank/DDBJ whole genome shotgun (WGS) entry which is preliminary data.</text>
</comment>
<dbReference type="Proteomes" id="UP000768646">
    <property type="component" value="Unassembled WGS sequence"/>
</dbReference>
<accession>A0ACB7CDV5</accession>
<proteinExistence type="predicted"/>
<keyword evidence="2" id="KW-1185">Reference proteome</keyword>
<evidence type="ECO:0000313" key="2">
    <source>
        <dbReference type="Proteomes" id="UP000768646"/>
    </source>
</evidence>
<dbReference type="EMBL" id="JABTEG010000004">
    <property type="protein sequence ID" value="KAG4305257.1"/>
    <property type="molecule type" value="Genomic_DNA"/>
</dbReference>
<name>A0ACB7CDV5_9ASCO</name>
<sequence length="435" mass="50494">MNEEETKPVEDNSGHLKARFSDSSVPPLPPGWTEHLAPTGHLYYFHRATKKSTYIRPSVDAVEARTNFIIPPPPPIPSDQPVIESNSSHVSNVPAQISFLNQLIRKKAPDRPKYRFPISNAKPWVRVVTRYKRQFVHNPETGVSLWIPPPQVLSAMIDEKKINNSLNNSSENFDQSLNESDSFDENSDDSDISDAFSSDSDGSSDSSNNTSSSAVPVVPDGTEYTEDDIAWQFAAMENNSFDTVPEINLTKDERIKKFKEMLQELDIDPYHPWDKEVLKIMEDPRYLLINTMKERKELFQTFCKEFIAQQKKEAESRPKRNPKISFITLLQDPRTPNMYWHEFRRKFKKEQEYKEFGLNDKEREKLFRAYQEQMKYDNKKKEEDFQTLLKTTTSVTKDTTLSSLPDEILSDLRYAVIPSEKLEEYINKYTQTLNV</sequence>
<gene>
    <name evidence="1" type="ORF">PORY_001427</name>
</gene>
<reference evidence="1 2" key="1">
    <citation type="journal article" date="2021" name="Commun. Biol.">
        <title>Genomic insights into the host specific adaptation of the Pneumocystis genus.</title>
        <authorList>
            <person name="Cisse O.H."/>
            <person name="Ma L."/>
            <person name="Dekker J.P."/>
            <person name="Khil P.P."/>
            <person name="Youn J.-H."/>
            <person name="Brenchley J.M."/>
            <person name="Blair R."/>
            <person name="Pahar B."/>
            <person name="Chabe M."/>
            <person name="Van Rompay K.K.A."/>
            <person name="Keesler R."/>
            <person name="Sukura A."/>
            <person name="Hirsch V."/>
            <person name="Kutty G."/>
            <person name="Liu Y."/>
            <person name="Peng L."/>
            <person name="Chen J."/>
            <person name="Song J."/>
            <person name="Weissenbacher-Lang C."/>
            <person name="Xu J."/>
            <person name="Upham N.S."/>
            <person name="Stajich J.E."/>
            <person name="Cuomo C.A."/>
            <person name="Cushion M.T."/>
            <person name="Kovacs J.A."/>
        </authorList>
    </citation>
    <scope>NUCLEOTIDE SEQUENCE [LARGE SCALE GENOMIC DNA]</scope>
    <source>
        <strain evidence="1 2">RABM</strain>
    </source>
</reference>